<dbReference type="AlphaFoldDB" id="A0A1X1EKJ0"/>
<evidence type="ECO:0000256" key="2">
    <source>
        <dbReference type="ARBA" id="ARBA00023231"/>
    </source>
</evidence>
<evidence type="ECO:0000313" key="3">
    <source>
        <dbReference type="EMBL" id="ORM89342.1"/>
    </source>
</evidence>
<protein>
    <submittedName>
        <fullName evidence="3">Nitrogen fixation protein NifZ</fullName>
    </submittedName>
</protein>
<dbReference type="RefSeq" id="WP_084879052.1">
    <property type="nucleotide sequence ID" value="NZ_JAGGMY010000002.1"/>
</dbReference>
<reference evidence="3 4" key="1">
    <citation type="journal article" date="2017" name="Antonie Van Leeuwenhoek">
        <title>Phylogenomic resolution of the bacterial genus Pantoea and its relationship with Erwinia and Tatumella.</title>
        <authorList>
            <person name="Palmer M."/>
            <person name="Steenkamp E.T."/>
            <person name="Coetzee M.P."/>
            <person name="Chan W.Y."/>
            <person name="van Zyl E."/>
            <person name="De Maayer P."/>
            <person name="Coutinho T.A."/>
            <person name="Blom J."/>
            <person name="Smits T.H."/>
            <person name="Duffy B."/>
            <person name="Venter S.N."/>
        </authorList>
    </citation>
    <scope>NUCLEOTIDE SEQUENCE [LARGE SCALE GENOMIC DNA]</scope>
    <source>
        <strain evidence="3 4">LMG 2657</strain>
    </source>
</reference>
<dbReference type="Proteomes" id="UP000193749">
    <property type="component" value="Unassembled WGS sequence"/>
</dbReference>
<comment type="caution">
    <text evidence="3">The sequence shown here is derived from an EMBL/GenBank/DDBJ whole genome shotgun (WGS) entry which is preliminary data.</text>
</comment>
<gene>
    <name evidence="3" type="ORF">HA50_22100</name>
</gene>
<keyword evidence="4" id="KW-1185">Reference proteome</keyword>
<name>A0A1X1EKJ0_PANCY</name>
<evidence type="ECO:0000313" key="4">
    <source>
        <dbReference type="Proteomes" id="UP000193749"/>
    </source>
</evidence>
<dbReference type="InterPro" id="IPR007415">
    <property type="entry name" value="Nitrogenase_MoFe_mat_NifZ"/>
</dbReference>
<dbReference type="STRING" id="55209.HA50_22100"/>
<sequence length="145" mass="16139">MRAKFALGDEVRVIRAIRNDGTMYGYATGELLVRRGSTGFVRGCGTFLIDQLIYQVHFLDTDMIVGCREPEIISAAAAWHAGHFQFGDSVTSRHILTSDGKVVVRAGERGRIERTDQGENGEIYTVMFGERWFQVPASAIRLLGE</sequence>
<comment type="similarity">
    <text evidence="1">Belongs to the NifZ family.</text>
</comment>
<dbReference type="GO" id="GO:0009399">
    <property type="term" value="P:nitrogen fixation"/>
    <property type="evidence" value="ECO:0007669"/>
    <property type="project" value="InterPro"/>
</dbReference>
<keyword evidence="2" id="KW-0535">Nitrogen fixation</keyword>
<dbReference type="OrthoDB" id="9801083at2"/>
<organism evidence="3 4">
    <name type="scientific">Pantoea cypripedii</name>
    <name type="common">Pectobacterium cypripedii</name>
    <name type="synonym">Erwinia cypripedii</name>
    <dbReference type="NCBI Taxonomy" id="55209"/>
    <lineage>
        <taxon>Bacteria</taxon>
        <taxon>Pseudomonadati</taxon>
        <taxon>Pseudomonadota</taxon>
        <taxon>Gammaproteobacteria</taxon>
        <taxon>Enterobacterales</taxon>
        <taxon>Erwiniaceae</taxon>
        <taxon>Pantoea</taxon>
    </lineage>
</organism>
<dbReference type="Pfam" id="PF04319">
    <property type="entry name" value="NifZ"/>
    <property type="match status" value="1"/>
</dbReference>
<evidence type="ECO:0000256" key="1">
    <source>
        <dbReference type="ARBA" id="ARBA00008027"/>
    </source>
</evidence>
<accession>A0A1X1EKJ0</accession>
<dbReference type="EMBL" id="MLJI01000002">
    <property type="protein sequence ID" value="ORM89342.1"/>
    <property type="molecule type" value="Genomic_DNA"/>
</dbReference>
<proteinExistence type="inferred from homology"/>